<dbReference type="KEGG" id="apo:Arcpr_1387"/>
<dbReference type="eggNOG" id="arCOG01824">
    <property type="taxonomic scope" value="Archaea"/>
</dbReference>
<keyword evidence="2" id="KW-0966">Cell projection</keyword>
<dbReference type="GeneID" id="8740074"/>
<dbReference type="GO" id="GO:0005198">
    <property type="term" value="F:structural molecule activity"/>
    <property type="evidence" value="ECO:0007669"/>
    <property type="project" value="InterPro"/>
</dbReference>
<evidence type="ECO:0000313" key="3">
    <source>
        <dbReference type="Proteomes" id="UP000001901"/>
    </source>
</evidence>
<organism evidence="2 3">
    <name type="scientific">Archaeoglobus profundus (strain DSM 5631 / JCM 9629 / NBRC 100127 / Av18)</name>
    <dbReference type="NCBI Taxonomy" id="572546"/>
    <lineage>
        <taxon>Archaea</taxon>
        <taxon>Methanobacteriati</taxon>
        <taxon>Methanobacteriota</taxon>
        <taxon>Archaeoglobi</taxon>
        <taxon>Archaeoglobales</taxon>
        <taxon>Archaeoglobaceae</taxon>
        <taxon>Archaeoglobus</taxon>
    </lineage>
</organism>
<gene>
    <name evidence="2" type="ordered locus">Arcpr_1387</name>
</gene>
<protein>
    <submittedName>
        <fullName evidence="2">Flagellin</fullName>
    </submittedName>
</protein>
<keyword evidence="2" id="KW-0969">Cilium</keyword>
<proteinExistence type="predicted"/>
<dbReference type="OrthoDB" id="141709at2157"/>
<dbReference type="InterPro" id="IPR002774">
    <property type="entry name" value="Flagellin_arc-type"/>
</dbReference>
<keyword evidence="2" id="KW-0282">Flagellum</keyword>
<accession>D2RE92</accession>
<dbReference type="Pfam" id="PF01917">
    <property type="entry name" value="Flagellin_arch-type"/>
    <property type="match status" value="1"/>
</dbReference>
<keyword evidence="1" id="KW-0472">Membrane</keyword>
<dbReference type="AlphaFoldDB" id="D2RE92"/>
<sequence>MGFDTVVASIISIALIISVAYLFASGSFALVDMASTEYKKAVDKAVEIMNTKLSVLSVSYDNTTNTVVADIKNSGMTRFSDFSRFDVFVYGKPDGSSETYYADIKSVVFDIVAELSNPGIFDPHEIVRINVELAQALPNGTYVLVVCAPNGVCCSGEFTVGG</sequence>
<evidence type="ECO:0000256" key="1">
    <source>
        <dbReference type="SAM" id="Phobius"/>
    </source>
</evidence>
<dbReference type="STRING" id="572546.Arcpr_1387"/>
<evidence type="ECO:0000313" key="2">
    <source>
        <dbReference type="EMBL" id="ADB58436.1"/>
    </source>
</evidence>
<keyword evidence="1" id="KW-0812">Transmembrane</keyword>
<dbReference type="HOGENOM" id="CLU_131313_0_0_2"/>
<dbReference type="PaxDb" id="572546-Arcpr_1387"/>
<dbReference type="GO" id="GO:0097588">
    <property type="term" value="P:archaeal or bacterial-type flagellum-dependent cell motility"/>
    <property type="evidence" value="ECO:0007669"/>
    <property type="project" value="InterPro"/>
</dbReference>
<reference evidence="2 3" key="1">
    <citation type="journal article" date="2010" name="Stand. Genomic Sci.">
        <title>Complete genome sequence of Archaeoglobus profundus type strain (AV18).</title>
        <authorList>
            <person name="von Jan M."/>
            <person name="Lapidus A."/>
            <person name="Del Rio T.G."/>
            <person name="Copeland A."/>
            <person name="Tice H."/>
            <person name="Cheng J.F."/>
            <person name="Lucas S."/>
            <person name="Chen F."/>
            <person name="Nolan M."/>
            <person name="Goodwin L."/>
            <person name="Han C."/>
            <person name="Pitluck S."/>
            <person name="Liolios K."/>
            <person name="Ivanova N."/>
            <person name="Mavromatis K."/>
            <person name="Ovchinnikova G."/>
            <person name="Chertkov O."/>
            <person name="Pati A."/>
            <person name="Chen A."/>
            <person name="Palaniappan K."/>
            <person name="Land M."/>
            <person name="Hauser L."/>
            <person name="Chang Y.J."/>
            <person name="Jeffries C.D."/>
            <person name="Saunders E."/>
            <person name="Brettin T."/>
            <person name="Detter J.C."/>
            <person name="Chain P."/>
            <person name="Eichinger K."/>
            <person name="Huber H."/>
            <person name="Spring S."/>
            <person name="Rohde M."/>
            <person name="Goker M."/>
            <person name="Wirth R."/>
            <person name="Woyke T."/>
            <person name="Bristow J."/>
            <person name="Eisen J.A."/>
            <person name="Markowitz V."/>
            <person name="Hugenholtz P."/>
            <person name="Kyrpides N.C."/>
            <person name="Klenk H.P."/>
        </authorList>
    </citation>
    <scope>NUCLEOTIDE SEQUENCE [LARGE SCALE GENOMIC DNA]</scope>
    <source>
        <strain evidence="3">DSM 5631 / JCM 9629 / NBRC 100127 / Av18</strain>
    </source>
</reference>
<feature type="transmembrane region" description="Helical" evidence="1">
    <location>
        <begin position="6"/>
        <end position="31"/>
    </location>
</feature>
<dbReference type="RefSeq" id="WP_012940772.1">
    <property type="nucleotide sequence ID" value="NC_013741.1"/>
</dbReference>
<keyword evidence="1" id="KW-1133">Transmembrane helix</keyword>
<keyword evidence="3" id="KW-1185">Reference proteome</keyword>
<dbReference type="EMBL" id="CP001857">
    <property type="protein sequence ID" value="ADB58436.1"/>
    <property type="molecule type" value="Genomic_DNA"/>
</dbReference>
<name>D2RE92_ARCPA</name>
<dbReference type="Proteomes" id="UP000001901">
    <property type="component" value="Chromosome"/>
</dbReference>